<dbReference type="InterPro" id="IPR036388">
    <property type="entry name" value="WH-like_DNA-bd_sf"/>
</dbReference>
<keyword evidence="4" id="KW-1185">Reference proteome</keyword>
<dbReference type="SMART" id="SM00418">
    <property type="entry name" value="HTH_ARSR"/>
    <property type="match status" value="1"/>
</dbReference>
<dbReference type="eggNOG" id="ENOG5033HMS">
    <property type="taxonomic scope" value="Bacteria"/>
</dbReference>
<evidence type="ECO:0000256" key="1">
    <source>
        <dbReference type="ARBA" id="ARBA00023125"/>
    </source>
</evidence>
<dbReference type="AlphaFoldDB" id="G5JZN3"/>
<organism evidence="3 4">
    <name type="scientific">Streptococcus ictaluri 707-05</name>
    <dbReference type="NCBI Taxonomy" id="764299"/>
    <lineage>
        <taxon>Bacteria</taxon>
        <taxon>Bacillati</taxon>
        <taxon>Bacillota</taxon>
        <taxon>Bacilli</taxon>
        <taxon>Lactobacillales</taxon>
        <taxon>Streptococcaceae</taxon>
        <taxon>Streptococcus</taxon>
    </lineage>
</organism>
<dbReference type="InterPro" id="IPR036390">
    <property type="entry name" value="WH_DNA-bd_sf"/>
</dbReference>
<dbReference type="Proteomes" id="UP000003330">
    <property type="component" value="Unassembled WGS sequence"/>
</dbReference>
<keyword evidence="1" id="KW-0238">DNA-binding</keyword>
<reference evidence="3 4" key="1">
    <citation type="journal article" date="2014" name="Int. J. Syst. Evol. Microbiol.">
        <title>Phylogenomics and the dynamic genome evolution of the genus Streptococcus.</title>
        <authorList>
            <consortium name="The Broad Institute Genome Sequencing Platform"/>
            <person name="Richards V.P."/>
            <person name="Palmer S.R."/>
            <person name="Pavinski Bitar P.D."/>
            <person name="Qin X."/>
            <person name="Weinstock G.M."/>
            <person name="Highlander S.K."/>
            <person name="Town C.D."/>
            <person name="Burne R.A."/>
            <person name="Stanhope M.J."/>
        </authorList>
    </citation>
    <scope>NUCLEOTIDE SEQUENCE [LARGE SCALE GENOMIC DNA]</scope>
    <source>
        <strain evidence="3 4">707-05</strain>
    </source>
</reference>
<gene>
    <name evidence="3" type="ORF">STRIC_0746</name>
</gene>
<dbReference type="PROSITE" id="PS50987">
    <property type="entry name" value="HTH_ARSR_2"/>
    <property type="match status" value="1"/>
</dbReference>
<dbReference type="InterPro" id="IPR001845">
    <property type="entry name" value="HTH_ArsR_DNA-bd_dom"/>
</dbReference>
<name>G5JZN3_9STRE</name>
<dbReference type="GO" id="GO:0003700">
    <property type="term" value="F:DNA-binding transcription factor activity"/>
    <property type="evidence" value="ECO:0007669"/>
    <property type="project" value="InterPro"/>
</dbReference>
<evidence type="ECO:0000313" key="4">
    <source>
        <dbReference type="Proteomes" id="UP000003330"/>
    </source>
</evidence>
<proteinExistence type="predicted"/>
<comment type="caution">
    <text evidence="3">The sequence shown here is derived from an EMBL/GenBank/DDBJ whole genome shotgun (WGS) entry which is preliminary data.</text>
</comment>
<evidence type="ECO:0000259" key="2">
    <source>
        <dbReference type="PROSITE" id="PS50987"/>
    </source>
</evidence>
<dbReference type="Gene3D" id="1.10.10.10">
    <property type="entry name" value="Winged helix-like DNA-binding domain superfamily/Winged helix DNA-binding domain"/>
    <property type="match status" value="1"/>
</dbReference>
<feature type="domain" description="HTH arsR-type" evidence="2">
    <location>
        <begin position="251"/>
        <end position="345"/>
    </location>
</feature>
<dbReference type="SUPFAM" id="SSF46785">
    <property type="entry name" value="Winged helix' DNA-binding domain"/>
    <property type="match status" value="1"/>
</dbReference>
<accession>G5JZN3</accession>
<dbReference type="STRING" id="764299.STRIC_0746"/>
<dbReference type="EMBL" id="AEUX02000001">
    <property type="protein sequence ID" value="EHI70881.1"/>
    <property type="molecule type" value="Genomic_DNA"/>
</dbReference>
<dbReference type="GO" id="GO:0003677">
    <property type="term" value="F:DNA binding"/>
    <property type="evidence" value="ECO:0007669"/>
    <property type="project" value="UniProtKB-KW"/>
</dbReference>
<dbReference type="InterPro" id="IPR011991">
    <property type="entry name" value="ArsR-like_HTH"/>
</dbReference>
<sequence>MRINYSETSSDLVELSYINLLAYDKQEWEWDFSTKEQKIFQDVFPVLDELHALFRPYQDRIKRYYLMGDAYSLWAILYFKMLSEGLSPQEPQEIHDYALAMSDFAIQELLTDLVKTKLDSNQKAEDFLTYLEVSSYSAENKWYFSQFYRNPSSFMKHFVTLSEELIALYLPYLERSRPERRRYAQEFSIAEFLTHSSYFSESPMTIEKDNLADVYILSPWMIRFHYFQAMTSQPKNVFILSCRMDLLLESQQTLNLDTFTHSLKILSDPTRYAILAALTKPHAKSKTIAQELDITGAAVSFHTQKLINAHLLLASKADDSSKYRINANLLKSLIAKLEDDFQLKS</sequence>
<protein>
    <recommendedName>
        <fullName evidence="2">HTH arsR-type domain-containing protein</fullName>
    </recommendedName>
</protein>
<dbReference type="CDD" id="cd00090">
    <property type="entry name" value="HTH_ARSR"/>
    <property type="match status" value="1"/>
</dbReference>
<evidence type="ECO:0000313" key="3">
    <source>
        <dbReference type="EMBL" id="EHI70881.1"/>
    </source>
</evidence>